<feature type="signal peptide" evidence="2">
    <location>
        <begin position="1"/>
        <end position="16"/>
    </location>
</feature>
<keyword evidence="4" id="KW-1185">Reference proteome</keyword>
<evidence type="ECO:0000313" key="3">
    <source>
        <dbReference type="EMBL" id="RGP71266.1"/>
    </source>
</evidence>
<feature type="chain" id="PRO_5017318861" evidence="2">
    <location>
        <begin position="17"/>
        <end position="1411"/>
    </location>
</feature>
<feature type="region of interest" description="Disordered" evidence="1">
    <location>
        <begin position="1152"/>
        <end position="1228"/>
    </location>
</feature>
<accession>A0A395SFV2</accession>
<dbReference type="Proteomes" id="UP000266234">
    <property type="component" value="Unassembled WGS sequence"/>
</dbReference>
<evidence type="ECO:0000256" key="1">
    <source>
        <dbReference type="SAM" id="MobiDB-lite"/>
    </source>
</evidence>
<keyword evidence="2" id="KW-0732">Signal</keyword>
<dbReference type="STRING" id="694270.A0A395SFV2"/>
<feature type="compositionally biased region" description="Polar residues" evidence="1">
    <location>
        <begin position="460"/>
        <end position="484"/>
    </location>
</feature>
<feature type="compositionally biased region" description="Polar residues" evidence="1">
    <location>
        <begin position="374"/>
        <end position="428"/>
    </location>
</feature>
<proteinExistence type="predicted"/>
<feature type="compositionally biased region" description="Polar residues" evidence="1">
    <location>
        <begin position="321"/>
        <end position="330"/>
    </location>
</feature>
<feature type="region of interest" description="Disordered" evidence="1">
    <location>
        <begin position="78"/>
        <end position="588"/>
    </location>
</feature>
<protein>
    <submittedName>
        <fullName evidence="3">Uncharacterized protein</fullName>
    </submittedName>
</protein>
<feature type="compositionally biased region" description="Polar residues" evidence="1">
    <location>
        <begin position="128"/>
        <end position="150"/>
    </location>
</feature>
<feature type="compositionally biased region" description="Polar residues" evidence="1">
    <location>
        <begin position="502"/>
        <end position="513"/>
    </location>
</feature>
<dbReference type="OrthoDB" id="5084844at2759"/>
<sequence>MKHSLLLALWSAGALGGPCKPARDVTRGNYDLPPVPSTYLLPTQSGQDTAVQTHTAGGSDGNEDVSETIYSTQTLTDGSMTVIPVPGSQTTATDGEIPEASQASDAAGISGSPTSGSDEPSEGGEGTASPTNVSDQPDQSGGDNSGTMTTVAGGDGATQLPETGTLTDIAGQPSGDAGNTGSPSQGSSLADAVGATQSATTPGQTNGGDTGIETSVFGGDATQFPETGTATDVNGQPSGDADNTVPAQSDASSPADSVGATETATPLPVETDSPGANTETNVDGALPTEGTPGTISPGEPSGHATESATNGAPDVPGTTDAADSTQTGSPGSPDETIPAPGNAVTGTDEGEESSHNPTNTVPGETEGSGDVTVPATTNAGGINSETSIAGVGNTSQDISETTGTVPEQSSENVPGNTNVNEQTTQSVSDDLPVPTETGESTKGESETISTNVNDAPTGAATGSETTGDSPEQTQDNGSNETTHLTQADTSAVVDTTTDGAQPTETDISTQPDATTLPAADNSDTTSVDASSEIEGPSTAIGVTTAEAASTTDGSNDTPSTTVKDGDSPPVTQSPAPVTTTAPGDESFPTVTEAPDGFSTTVVGNHPEWTTNTWITTTSDDSSEPTIVPVLVGCKNCGGSGSGIILWNWPKVPDTWFQLPGLPKFTFPCIPPGCTTPPTTSESDSDGENESDKPSSTTCTDKATVTDCFVACTTYTGPAGASITPECSTTCTATHTGCSVTGTTTTSSAAACGPSGDSSCIACMRSEISETDPDSLERRGLKKRAAAAPQKMLGGCAMTNIQPTFPEYPGGELVLDNDADIISRNSPLKDIKRWWLTTTDSQCLPVLSGHLDAATYKLNRVRAKNQVPSIDHVYEKSMLLDFFRAIVDPNGPAVKGATTGAPRTKINCQDLEAYGGTASKNNKQLLQKVFDAYPGSVRNRKDKIMVNKAQYLDDFIGMDQWTNGNAKGDTTNAEVVKKDSTKLVDTTNDVTAATTEKDAKKTILEKIEFLEKLAIGVEMMNEPEATQALIRQNQRIYARFIDMDNEAKGCMNDPAVKNGLWSFADAYKKFMQTRFDGKDPWSINNEVADAKTKILNKLSTDLAAAANIQPQSATFAATLSQFNNRYNNMADFNRQWAVIEPNWVWTWVKKRDGEDSGLSCDRPIDSDTTTSEEPTTFATSTRTSSEESSSEVSTSSDETTSSTEDTTSSEMITSTTEEPIQLTGFPTLTNAPPLSISTPDGSSCASTATYTQCNLGTGHHGEACVINSQCASWVNTETTSTTPTPTPTMDTPDPALNEKHCYNDGPKTSYNAITVNAESFCRDVVSYKRDNGYYWSNDKLDTKKNPGDDPGYHYKVLFQVKEGCLWKADFDECMRYMKVPIDSCNCSAKGNKQGGWVENNCIVAKIEAAPGH</sequence>
<gene>
    <name evidence="3" type="ORF">FLONG3_7216</name>
</gene>
<organism evidence="3 4">
    <name type="scientific">Fusarium longipes</name>
    <dbReference type="NCBI Taxonomy" id="694270"/>
    <lineage>
        <taxon>Eukaryota</taxon>
        <taxon>Fungi</taxon>
        <taxon>Dikarya</taxon>
        <taxon>Ascomycota</taxon>
        <taxon>Pezizomycotina</taxon>
        <taxon>Sordariomycetes</taxon>
        <taxon>Hypocreomycetidae</taxon>
        <taxon>Hypocreales</taxon>
        <taxon>Nectriaceae</taxon>
        <taxon>Fusarium</taxon>
    </lineage>
</organism>
<feature type="compositionally biased region" description="Polar residues" evidence="1">
    <location>
        <begin position="177"/>
        <end position="188"/>
    </location>
</feature>
<feature type="compositionally biased region" description="Polar residues" evidence="1">
    <location>
        <begin position="195"/>
        <end position="204"/>
    </location>
</feature>
<feature type="region of interest" description="Disordered" evidence="1">
    <location>
        <begin position="41"/>
        <end position="65"/>
    </location>
</feature>
<name>A0A395SFV2_9HYPO</name>
<evidence type="ECO:0000256" key="2">
    <source>
        <dbReference type="SAM" id="SignalP"/>
    </source>
</evidence>
<feature type="compositionally biased region" description="Polar residues" evidence="1">
    <location>
        <begin position="41"/>
        <end position="56"/>
    </location>
</feature>
<feature type="compositionally biased region" description="Low complexity" evidence="1">
    <location>
        <begin position="1167"/>
        <end position="1217"/>
    </location>
</feature>
<feature type="compositionally biased region" description="Polar residues" evidence="1">
    <location>
        <begin position="224"/>
        <end position="237"/>
    </location>
</feature>
<feature type="region of interest" description="Disordered" evidence="1">
    <location>
        <begin position="675"/>
        <end position="699"/>
    </location>
</feature>
<dbReference type="EMBL" id="PXOG01000162">
    <property type="protein sequence ID" value="RGP71266.1"/>
    <property type="molecule type" value="Genomic_DNA"/>
</dbReference>
<reference evidence="3 4" key="1">
    <citation type="journal article" date="2018" name="PLoS Pathog.">
        <title>Evolution of structural diversity of trichothecenes, a family of toxins produced by plant pathogenic and entomopathogenic fungi.</title>
        <authorList>
            <person name="Proctor R.H."/>
            <person name="McCormick S.P."/>
            <person name="Kim H.S."/>
            <person name="Cardoza R.E."/>
            <person name="Stanley A.M."/>
            <person name="Lindo L."/>
            <person name="Kelly A."/>
            <person name="Brown D.W."/>
            <person name="Lee T."/>
            <person name="Vaughan M.M."/>
            <person name="Alexander N.J."/>
            <person name="Busman M."/>
            <person name="Gutierrez S."/>
        </authorList>
    </citation>
    <scope>NUCLEOTIDE SEQUENCE [LARGE SCALE GENOMIC DNA]</scope>
    <source>
        <strain evidence="3 4">NRRL 20695</strain>
    </source>
</reference>
<feature type="compositionally biased region" description="Polar residues" evidence="1">
    <location>
        <begin position="569"/>
        <end position="581"/>
    </location>
</feature>
<feature type="compositionally biased region" description="Low complexity" evidence="1">
    <location>
        <begin position="485"/>
        <end position="500"/>
    </location>
</feature>
<feature type="compositionally biased region" description="Low complexity" evidence="1">
    <location>
        <begin position="246"/>
        <end position="257"/>
    </location>
</feature>
<evidence type="ECO:0000313" key="4">
    <source>
        <dbReference type="Proteomes" id="UP000266234"/>
    </source>
</evidence>
<comment type="caution">
    <text evidence="3">The sequence shown here is derived from an EMBL/GenBank/DDBJ whole genome shotgun (WGS) entry which is preliminary data.</text>
</comment>
<feature type="compositionally biased region" description="Polar residues" evidence="1">
    <location>
        <begin position="546"/>
        <end position="562"/>
    </location>
</feature>